<evidence type="ECO:0000313" key="1">
    <source>
        <dbReference type="EMBL" id="EHM42286.1"/>
    </source>
</evidence>
<dbReference type="Proteomes" id="UP000005481">
    <property type="component" value="Unassembled WGS sequence"/>
</dbReference>
<dbReference type="STRING" id="861450.HMPREF0080_00705"/>
<reference evidence="1 2" key="1">
    <citation type="submission" date="2011-08" db="EMBL/GenBank/DDBJ databases">
        <authorList>
            <person name="Weinstock G."/>
            <person name="Sodergren E."/>
            <person name="Clifton S."/>
            <person name="Fulton L."/>
            <person name="Fulton B."/>
            <person name="Courtney L."/>
            <person name="Fronick C."/>
            <person name="Harrison M."/>
            <person name="Strong C."/>
            <person name="Farmer C."/>
            <person name="Delahaunty K."/>
            <person name="Markovic C."/>
            <person name="Hall O."/>
            <person name="Minx P."/>
            <person name="Tomlinson C."/>
            <person name="Mitreva M."/>
            <person name="Hou S."/>
            <person name="Chen J."/>
            <person name="Wollam A."/>
            <person name="Pepin K.H."/>
            <person name="Johnson M."/>
            <person name="Bhonagiri V."/>
            <person name="Zhang X."/>
            <person name="Suruliraj S."/>
            <person name="Warren W."/>
            <person name="Chinwalla A."/>
            <person name="Mardis E.R."/>
            <person name="Wilson R.K."/>
        </authorList>
    </citation>
    <scope>NUCLEOTIDE SEQUENCE [LARGE SCALE GENOMIC DNA]</scope>
    <source>
        <strain evidence="1 2">F0357</strain>
    </source>
</reference>
<organism evidence="1 2">
    <name type="scientific">Anaeroglobus geminatus F0357</name>
    <dbReference type="NCBI Taxonomy" id="861450"/>
    <lineage>
        <taxon>Bacteria</taxon>
        <taxon>Bacillati</taxon>
        <taxon>Bacillota</taxon>
        <taxon>Negativicutes</taxon>
        <taxon>Veillonellales</taxon>
        <taxon>Veillonellaceae</taxon>
        <taxon>Anaeroglobus</taxon>
    </lineage>
</organism>
<dbReference type="AlphaFoldDB" id="G9YGE1"/>
<keyword evidence="2" id="KW-1185">Reference proteome</keyword>
<dbReference type="HOGENOM" id="CLU_2857845_0_0_9"/>
<sequence length="64" mass="7547">MCRQDGCRSDTVINTKLCEKKSFLREKGFFLYEYTRTAEHKLIPEYSGRVAPVRRAYKRPFVVG</sequence>
<proteinExistence type="predicted"/>
<evidence type="ECO:0000313" key="2">
    <source>
        <dbReference type="Proteomes" id="UP000005481"/>
    </source>
</evidence>
<protein>
    <submittedName>
        <fullName evidence="1">Uncharacterized protein</fullName>
    </submittedName>
</protein>
<dbReference type="EMBL" id="AGCJ01000022">
    <property type="protein sequence ID" value="EHM42286.1"/>
    <property type="molecule type" value="Genomic_DNA"/>
</dbReference>
<accession>G9YGE1</accession>
<comment type="caution">
    <text evidence="1">The sequence shown here is derived from an EMBL/GenBank/DDBJ whole genome shotgun (WGS) entry which is preliminary data.</text>
</comment>
<gene>
    <name evidence="1" type="ORF">HMPREF0080_00705</name>
</gene>
<name>G9YGE1_9FIRM</name>